<dbReference type="CDD" id="cd06339">
    <property type="entry name" value="PBP1_YraM_LppC_lipoprotein-like"/>
    <property type="match status" value="1"/>
</dbReference>
<dbReference type="Proteomes" id="UP000632858">
    <property type="component" value="Unassembled WGS sequence"/>
</dbReference>
<evidence type="ECO:0000313" key="4">
    <source>
        <dbReference type="Proteomes" id="UP000632858"/>
    </source>
</evidence>
<dbReference type="PROSITE" id="PS51257">
    <property type="entry name" value="PROKAR_LIPOPROTEIN"/>
    <property type="match status" value="1"/>
</dbReference>
<name>A0A917CJS8_9GAMM</name>
<dbReference type="SUPFAM" id="SSF53822">
    <property type="entry name" value="Periplasmic binding protein-like I"/>
    <property type="match status" value="1"/>
</dbReference>
<protein>
    <recommendedName>
        <fullName evidence="5">LppC family lipoprotein</fullName>
    </recommendedName>
</protein>
<comment type="caution">
    <text evidence="3">The sequence shown here is derived from an EMBL/GenBank/DDBJ whole genome shotgun (WGS) entry which is preliminary data.</text>
</comment>
<evidence type="ECO:0000313" key="3">
    <source>
        <dbReference type="EMBL" id="GGF89907.1"/>
    </source>
</evidence>
<evidence type="ECO:0000256" key="1">
    <source>
        <dbReference type="ARBA" id="ARBA00023136"/>
    </source>
</evidence>
<dbReference type="RefSeq" id="WP_188448372.1">
    <property type="nucleotide sequence ID" value="NZ_BMFO01000002.1"/>
</dbReference>
<dbReference type="PANTHER" id="PTHR38038:SF1">
    <property type="entry name" value="PENICILLIN-BINDING PROTEIN ACTIVATOR LPOA"/>
    <property type="match status" value="1"/>
</dbReference>
<keyword evidence="4" id="KW-1185">Reference proteome</keyword>
<keyword evidence="2" id="KW-0732">Signal</keyword>
<organism evidence="3 4">
    <name type="scientific">Arenimonas maotaiensis</name>
    <dbReference type="NCBI Taxonomy" id="1446479"/>
    <lineage>
        <taxon>Bacteria</taxon>
        <taxon>Pseudomonadati</taxon>
        <taxon>Pseudomonadota</taxon>
        <taxon>Gammaproteobacteria</taxon>
        <taxon>Lysobacterales</taxon>
        <taxon>Lysobacteraceae</taxon>
        <taxon>Arenimonas</taxon>
    </lineage>
</organism>
<dbReference type="AlphaFoldDB" id="A0A917CJS8"/>
<evidence type="ECO:0000256" key="2">
    <source>
        <dbReference type="SAM" id="SignalP"/>
    </source>
</evidence>
<proteinExistence type="predicted"/>
<dbReference type="PANTHER" id="PTHR38038">
    <property type="entry name" value="PENICILLIN-BINDING PROTEIN ACTIVATOR LPOA"/>
    <property type="match status" value="1"/>
</dbReference>
<dbReference type="InterPro" id="IPR028082">
    <property type="entry name" value="Peripla_BP_I"/>
</dbReference>
<accession>A0A917CJS8</accession>
<feature type="signal peptide" evidence="2">
    <location>
        <begin position="1"/>
        <end position="23"/>
    </location>
</feature>
<dbReference type="GO" id="GO:0031241">
    <property type="term" value="C:periplasmic side of cell outer membrane"/>
    <property type="evidence" value="ECO:0007669"/>
    <property type="project" value="TreeGrafter"/>
</dbReference>
<dbReference type="Gene3D" id="3.40.50.2300">
    <property type="match status" value="2"/>
</dbReference>
<reference evidence="3" key="1">
    <citation type="journal article" date="2014" name="Int. J. Syst. Evol. Microbiol.">
        <title>Complete genome sequence of Corynebacterium casei LMG S-19264T (=DSM 44701T), isolated from a smear-ripened cheese.</title>
        <authorList>
            <consortium name="US DOE Joint Genome Institute (JGI-PGF)"/>
            <person name="Walter F."/>
            <person name="Albersmeier A."/>
            <person name="Kalinowski J."/>
            <person name="Ruckert C."/>
        </authorList>
    </citation>
    <scope>NUCLEOTIDE SEQUENCE</scope>
    <source>
        <strain evidence="3">CGMCC 1.12726</strain>
    </source>
</reference>
<dbReference type="InterPro" id="IPR007443">
    <property type="entry name" value="LpoA"/>
</dbReference>
<dbReference type="Pfam" id="PF04348">
    <property type="entry name" value="LppC"/>
    <property type="match status" value="2"/>
</dbReference>
<feature type="chain" id="PRO_5036955279" description="LppC family lipoprotein" evidence="2">
    <location>
        <begin position="24"/>
        <end position="393"/>
    </location>
</feature>
<keyword evidence="1" id="KW-0472">Membrane</keyword>
<gene>
    <name evidence="3" type="ORF">GCM10010960_09660</name>
</gene>
<sequence length="393" mass="40938">MRALLTVAAVCLLAACTSAPKRAPVIEDKPAAPRDALAEARARNQHWLEPTLTGAFPAAVGDYRAPQRLAVLLPQSGNLSAAAAAVRDGLLAAYYAETRNKPIIRFYDTQGTAAGAGAAFARARKDGAQMVIGPIGKDEAAAVAALADGIPVLVLNKIDGPRSRFLLDFSLTPEREGELLAERLLADRILEAAVFVEGDDAAQRSFSAFEDAYRLGGGLVVAKAPVPHFGKDANGAAVNPVLPDSLSRANGVLLLMSGTAAKPTRAALALNGAGQLPLYAGGDITDNADPMSNAQLDGIRFPQLPWLGGRGNALNLSAASVAKLPSARGAGARLNAFGADAWLIATRLHLWLNNPNGPINGATGTLHLEPDGEIERRLPWAVFRGGVPQADVR</sequence>
<dbReference type="GO" id="GO:0030234">
    <property type="term" value="F:enzyme regulator activity"/>
    <property type="evidence" value="ECO:0007669"/>
    <property type="project" value="TreeGrafter"/>
</dbReference>
<evidence type="ECO:0008006" key="5">
    <source>
        <dbReference type="Google" id="ProtNLM"/>
    </source>
</evidence>
<dbReference type="GO" id="GO:0009252">
    <property type="term" value="P:peptidoglycan biosynthetic process"/>
    <property type="evidence" value="ECO:0007669"/>
    <property type="project" value="TreeGrafter"/>
</dbReference>
<dbReference type="EMBL" id="BMFO01000002">
    <property type="protein sequence ID" value="GGF89907.1"/>
    <property type="molecule type" value="Genomic_DNA"/>
</dbReference>
<reference evidence="3" key="2">
    <citation type="submission" date="2020-09" db="EMBL/GenBank/DDBJ databases">
        <authorList>
            <person name="Sun Q."/>
            <person name="Zhou Y."/>
        </authorList>
    </citation>
    <scope>NUCLEOTIDE SEQUENCE</scope>
    <source>
        <strain evidence="3">CGMCC 1.12726</strain>
    </source>
</reference>